<keyword evidence="8" id="KW-1185">Reference proteome</keyword>
<evidence type="ECO:0000313" key="8">
    <source>
        <dbReference type="Proteomes" id="UP001597340"/>
    </source>
</evidence>
<dbReference type="InterPro" id="IPR036390">
    <property type="entry name" value="WH_DNA-bd_sf"/>
</dbReference>
<evidence type="ECO:0000313" key="7">
    <source>
        <dbReference type="EMBL" id="MFD1461740.1"/>
    </source>
</evidence>
<proteinExistence type="predicted"/>
<keyword evidence="2" id="KW-0238">DNA-binding</keyword>
<evidence type="ECO:0000256" key="1">
    <source>
        <dbReference type="ARBA" id="ARBA00023015"/>
    </source>
</evidence>
<dbReference type="InterPro" id="IPR036388">
    <property type="entry name" value="WH-like_DNA-bd_sf"/>
</dbReference>
<dbReference type="InterPro" id="IPR000595">
    <property type="entry name" value="cNMP-bd_dom"/>
</dbReference>
<gene>
    <name evidence="7" type="ORF">ACFQ5D_09955</name>
</gene>
<evidence type="ECO:0000256" key="4">
    <source>
        <dbReference type="ARBA" id="ARBA00023163"/>
    </source>
</evidence>
<dbReference type="SMART" id="SM00100">
    <property type="entry name" value="cNMP"/>
    <property type="match status" value="1"/>
</dbReference>
<dbReference type="PROSITE" id="PS51063">
    <property type="entry name" value="HTH_CRP_2"/>
    <property type="match status" value="1"/>
</dbReference>
<keyword evidence="4" id="KW-0804">Transcription</keyword>
<dbReference type="Pfam" id="PF13545">
    <property type="entry name" value="HTH_Crp_2"/>
    <property type="match status" value="1"/>
</dbReference>
<reference evidence="8" key="1">
    <citation type="journal article" date="2019" name="Int. J. Syst. Evol. Microbiol.">
        <title>The Global Catalogue of Microorganisms (GCM) 10K type strain sequencing project: providing services to taxonomists for standard genome sequencing and annotation.</title>
        <authorList>
            <consortium name="The Broad Institute Genomics Platform"/>
            <consortium name="The Broad Institute Genome Sequencing Center for Infectious Disease"/>
            <person name="Wu L."/>
            <person name="Ma J."/>
        </authorList>
    </citation>
    <scope>NUCLEOTIDE SEQUENCE [LARGE SCALE GENOMIC DNA]</scope>
    <source>
        <strain evidence="8">CCM 9147</strain>
    </source>
</reference>
<feature type="domain" description="Cyclic nucleotide-binding" evidence="5">
    <location>
        <begin position="12"/>
        <end position="131"/>
    </location>
</feature>
<sequence>METIKYLSRIDLFSGLSEEELRRLDVATPICTHEKGAVVASPHLEAKVLYLVKSGKVRIYKLTEEGKELTLDILRTGHVFGEMTSFKTRSHMYAVTMEESIICEIDRQQFREIISKKSELALKYIDIVTARLSEVEEMLEYMAYGSVRKRLLFLLNKLLGKFGSNHLVDSEWVQLEIAITHQELASMTGSLRETVTSILNQLVSEGLVRKEGIRRNYWIHQRRLQDALSTCS</sequence>
<dbReference type="InterPro" id="IPR014710">
    <property type="entry name" value="RmlC-like_jellyroll"/>
</dbReference>
<dbReference type="SUPFAM" id="SSF46785">
    <property type="entry name" value="Winged helix' DNA-binding domain"/>
    <property type="match status" value="1"/>
</dbReference>
<dbReference type="InterPro" id="IPR050397">
    <property type="entry name" value="Env_Response_Regulators"/>
</dbReference>
<evidence type="ECO:0000259" key="6">
    <source>
        <dbReference type="PROSITE" id="PS51063"/>
    </source>
</evidence>
<evidence type="ECO:0000256" key="2">
    <source>
        <dbReference type="ARBA" id="ARBA00023125"/>
    </source>
</evidence>
<dbReference type="SMART" id="SM00419">
    <property type="entry name" value="HTH_CRP"/>
    <property type="match status" value="1"/>
</dbReference>
<dbReference type="PROSITE" id="PS50042">
    <property type="entry name" value="CNMP_BINDING_3"/>
    <property type="match status" value="1"/>
</dbReference>
<protein>
    <submittedName>
        <fullName evidence="7">Crp/Fnr family transcriptional regulator</fullName>
    </submittedName>
</protein>
<evidence type="ECO:0000256" key="3">
    <source>
        <dbReference type="ARBA" id="ARBA00023159"/>
    </source>
</evidence>
<comment type="caution">
    <text evidence="7">The sequence shown here is derived from an EMBL/GenBank/DDBJ whole genome shotgun (WGS) entry which is preliminary data.</text>
</comment>
<dbReference type="PANTHER" id="PTHR24567">
    <property type="entry name" value="CRP FAMILY TRANSCRIPTIONAL REGULATORY PROTEIN"/>
    <property type="match status" value="1"/>
</dbReference>
<feature type="domain" description="HTH crp-type" evidence="6">
    <location>
        <begin position="145"/>
        <end position="223"/>
    </location>
</feature>
<dbReference type="Pfam" id="PF00027">
    <property type="entry name" value="cNMP_binding"/>
    <property type="match status" value="1"/>
</dbReference>
<dbReference type="CDD" id="cd00038">
    <property type="entry name" value="CAP_ED"/>
    <property type="match status" value="1"/>
</dbReference>
<dbReference type="Proteomes" id="UP001597340">
    <property type="component" value="Unassembled WGS sequence"/>
</dbReference>
<dbReference type="EMBL" id="JBHTNZ010000010">
    <property type="protein sequence ID" value="MFD1461740.1"/>
    <property type="molecule type" value="Genomic_DNA"/>
</dbReference>
<keyword evidence="1" id="KW-0805">Transcription regulation</keyword>
<dbReference type="PANTHER" id="PTHR24567:SF74">
    <property type="entry name" value="HTH-TYPE TRANSCRIPTIONAL REGULATOR ARCR"/>
    <property type="match status" value="1"/>
</dbReference>
<keyword evidence="3" id="KW-0010">Activator</keyword>
<dbReference type="InterPro" id="IPR012318">
    <property type="entry name" value="HTH_CRP"/>
</dbReference>
<evidence type="ECO:0000259" key="5">
    <source>
        <dbReference type="PROSITE" id="PS50042"/>
    </source>
</evidence>
<dbReference type="Gene3D" id="2.60.120.10">
    <property type="entry name" value="Jelly Rolls"/>
    <property type="match status" value="1"/>
</dbReference>
<name>A0ABW4DFI5_9BACL</name>
<accession>A0ABW4DFI5</accession>
<organism evidence="7 8">
    <name type="scientific">Paenibacillus farraposensis</name>
    <dbReference type="NCBI Taxonomy" id="2807095"/>
    <lineage>
        <taxon>Bacteria</taxon>
        <taxon>Bacillati</taxon>
        <taxon>Bacillota</taxon>
        <taxon>Bacilli</taxon>
        <taxon>Bacillales</taxon>
        <taxon>Paenibacillaceae</taxon>
        <taxon>Paenibacillus</taxon>
    </lineage>
</organism>
<dbReference type="InterPro" id="IPR018490">
    <property type="entry name" value="cNMP-bd_dom_sf"/>
</dbReference>
<dbReference type="SUPFAM" id="SSF51206">
    <property type="entry name" value="cAMP-binding domain-like"/>
    <property type="match status" value="1"/>
</dbReference>
<dbReference type="RefSeq" id="WP_229525524.1">
    <property type="nucleotide sequence ID" value="NZ_JAFFQR010000105.1"/>
</dbReference>
<dbReference type="Gene3D" id="1.10.10.10">
    <property type="entry name" value="Winged helix-like DNA-binding domain superfamily/Winged helix DNA-binding domain"/>
    <property type="match status" value="1"/>
</dbReference>